<dbReference type="Gene3D" id="3.90.220.20">
    <property type="entry name" value="DNA methylase specificity domains"/>
    <property type="match status" value="2"/>
</dbReference>
<dbReference type="GO" id="GO:0003677">
    <property type="term" value="F:DNA binding"/>
    <property type="evidence" value="ECO:0007669"/>
    <property type="project" value="UniProtKB-KW"/>
</dbReference>
<dbReference type="RefSeq" id="WP_106008196.1">
    <property type="nucleotide sequence ID" value="NZ_PVXP01000005.1"/>
</dbReference>
<feature type="domain" description="Type I restriction modification DNA specificity" evidence="4">
    <location>
        <begin position="217"/>
        <end position="368"/>
    </location>
</feature>
<dbReference type="InterPro" id="IPR044946">
    <property type="entry name" value="Restrct_endonuc_typeI_TRD_sf"/>
</dbReference>
<dbReference type="PANTHER" id="PTHR30408:SF13">
    <property type="entry name" value="TYPE I RESTRICTION ENZYME HINDI SPECIFICITY SUBUNIT"/>
    <property type="match status" value="1"/>
</dbReference>
<gene>
    <name evidence="5" type="ORF">CLLU_06960</name>
</gene>
<evidence type="ECO:0000256" key="3">
    <source>
        <dbReference type="ARBA" id="ARBA00023125"/>
    </source>
</evidence>
<evidence type="ECO:0000313" key="6">
    <source>
        <dbReference type="Proteomes" id="UP000237798"/>
    </source>
</evidence>
<keyword evidence="2" id="KW-0680">Restriction system</keyword>
<dbReference type="InterPro" id="IPR052021">
    <property type="entry name" value="Type-I_RS_S_subunit"/>
</dbReference>
<evidence type="ECO:0000256" key="2">
    <source>
        <dbReference type="ARBA" id="ARBA00022747"/>
    </source>
</evidence>
<sequence length="416" mass="48244">MQNSWRKVKLGSICFKVSRGGAVKDTGKIYGKSGVPFVRSRNIGRDVFNYEELVFIEYNAAERMKTVKLEEGDILINMRANSNLRFTLVPEDIVGGRVNQHVSVIRVRKNIMNPLFLKYFLMWDETQNKLLSMIRKKSTANLITKGIIENLKVYLPPMGQQEKIISMLCPLDSRIKINHDMNKIMSEIAYTIFQYWFVDFGPFKKEEFEKTEFGSIPRGWKVEKMKDIVHVTDGTHESPKRKEKGYKLITSRNIKNNGIQFKNVKLISREDFREINRRSRVEKFDILITMIGTIGNTLLVQDKYIDYAIKNIGLIKTSAAEEMSAFIFLYLSSDKIKNYIRARVMGKSQKYISLGELRNIPVIIPPDNVIMKFNKLVLKLYEKMAENNSMCSDLVNIRNIYLSKLISGKMLLEDII</sequence>
<proteinExistence type="inferred from homology"/>
<comment type="similarity">
    <text evidence="1">Belongs to the type-I restriction system S methylase family.</text>
</comment>
<dbReference type="InterPro" id="IPR000055">
    <property type="entry name" value="Restrct_endonuc_typeI_TRD"/>
</dbReference>
<evidence type="ECO:0000256" key="1">
    <source>
        <dbReference type="ARBA" id="ARBA00010923"/>
    </source>
</evidence>
<accession>A0A2T0BR77</accession>
<reference evidence="5 6" key="1">
    <citation type="submission" date="2018-03" db="EMBL/GenBank/DDBJ databases">
        <title>Genome sequence of Clostridium luticellarii DSM 29923.</title>
        <authorList>
            <person name="Poehlein A."/>
            <person name="Daniel R."/>
        </authorList>
    </citation>
    <scope>NUCLEOTIDE SEQUENCE [LARGE SCALE GENOMIC DNA]</scope>
    <source>
        <strain evidence="5 6">DSM 29923</strain>
    </source>
</reference>
<dbReference type="Proteomes" id="UP000237798">
    <property type="component" value="Unassembled WGS sequence"/>
</dbReference>
<comment type="caution">
    <text evidence="5">The sequence shown here is derived from an EMBL/GenBank/DDBJ whole genome shotgun (WGS) entry which is preliminary data.</text>
</comment>
<dbReference type="OrthoDB" id="9811611at2"/>
<feature type="domain" description="Type I restriction modification DNA specificity" evidence="4">
    <location>
        <begin position="4"/>
        <end position="181"/>
    </location>
</feature>
<organism evidence="5 6">
    <name type="scientific">Clostridium luticellarii</name>
    <dbReference type="NCBI Taxonomy" id="1691940"/>
    <lineage>
        <taxon>Bacteria</taxon>
        <taxon>Bacillati</taxon>
        <taxon>Bacillota</taxon>
        <taxon>Clostridia</taxon>
        <taxon>Eubacteriales</taxon>
        <taxon>Clostridiaceae</taxon>
        <taxon>Clostridium</taxon>
    </lineage>
</organism>
<dbReference type="GO" id="GO:0009307">
    <property type="term" value="P:DNA restriction-modification system"/>
    <property type="evidence" value="ECO:0007669"/>
    <property type="project" value="UniProtKB-KW"/>
</dbReference>
<dbReference type="SUPFAM" id="SSF116734">
    <property type="entry name" value="DNA methylase specificity domain"/>
    <property type="match status" value="2"/>
</dbReference>
<evidence type="ECO:0000313" key="5">
    <source>
        <dbReference type="EMBL" id="PRR86380.1"/>
    </source>
</evidence>
<protein>
    <submittedName>
        <fullName evidence="5">EcoKI restriction-modification system protein HsdS</fullName>
    </submittedName>
</protein>
<dbReference type="PANTHER" id="PTHR30408">
    <property type="entry name" value="TYPE-1 RESTRICTION ENZYME ECOKI SPECIFICITY PROTEIN"/>
    <property type="match status" value="1"/>
</dbReference>
<keyword evidence="3" id="KW-0238">DNA-binding</keyword>
<keyword evidence="6" id="KW-1185">Reference proteome</keyword>
<dbReference type="EMBL" id="PVXP01000005">
    <property type="protein sequence ID" value="PRR86380.1"/>
    <property type="molecule type" value="Genomic_DNA"/>
</dbReference>
<name>A0A2T0BR77_9CLOT</name>
<dbReference type="Pfam" id="PF01420">
    <property type="entry name" value="Methylase_S"/>
    <property type="match status" value="2"/>
</dbReference>
<evidence type="ECO:0000259" key="4">
    <source>
        <dbReference type="Pfam" id="PF01420"/>
    </source>
</evidence>
<dbReference type="AlphaFoldDB" id="A0A2T0BR77"/>